<evidence type="ECO:0000313" key="2">
    <source>
        <dbReference type="EMBL" id="KAK7247814.1"/>
    </source>
</evidence>
<dbReference type="InterPro" id="IPR014830">
    <property type="entry name" value="Glycolipid_transfer_prot_dom"/>
</dbReference>
<dbReference type="InterPro" id="IPR036497">
    <property type="entry name" value="GLTP_sf"/>
</dbReference>
<comment type="caution">
    <text evidence="2">The sequence shown here is derived from an EMBL/GenBank/DDBJ whole genome shotgun (WGS) entry which is preliminary data.</text>
</comment>
<gene>
    <name evidence="2" type="ORF">SO694_00121015</name>
</gene>
<dbReference type="PANTHER" id="PTHR10219">
    <property type="entry name" value="GLYCOLIPID TRANSFER PROTEIN-RELATED"/>
    <property type="match status" value="1"/>
</dbReference>
<feature type="domain" description="Glycolipid transfer protein" evidence="1">
    <location>
        <begin position="66"/>
        <end position="206"/>
    </location>
</feature>
<dbReference type="Gene3D" id="1.10.3520.10">
    <property type="entry name" value="Glycolipid transfer protein"/>
    <property type="match status" value="1"/>
</dbReference>
<sequence>MANFSSLTDELGFMLAKAEIATPEPDKAETSEREPSQQLTAAGEALNASATWFRAAARDDGALDGRAFLAATSALTPWLDSLGCGITSMVNVNVAKLETRFGADDAFEEIEVGAAVADEASRGAKDDDDSVFVASLWNARILSLIGRLLESVLACADLATDPRTLCEIITASYEDTLARHHNWAVRPAAKALLLMTPDRADLLADFGYNKNEWNTRARSDFAEFVAAVEACLGRLAAIYAPYDEAI</sequence>
<evidence type="ECO:0000259" key="1">
    <source>
        <dbReference type="Pfam" id="PF08718"/>
    </source>
</evidence>
<dbReference type="Proteomes" id="UP001363151">
    <property type="component" value="Unassembled WGS sequence"/>
</dbReference>
<dbReference type="SUPFAM" id="SSF110004">
    <property type="entry name" value="Glycolipid transfer protein, GLTP"/>
    <property type="match status" value="1"/>
</dbReference>
<accession>A0ABR1G4J3</accession>
<dbReference type="EMBL" id="JBBJCI010000126">
    <property type="protein sequence ID" value="KAK7247814.1"/>
    <property type="molecule type" value="Genomic_DNA"/>
</dbReference>
<keyword evidence="3" id="KW-1185">Reference proteome</keyword>
<protein>
    <recommendedName>
        <fullName evidence="1">Glycolipid transfer protein domain-containing protein</fullName>
    </recommendedName>
</protein>
<reference evidence="2 3" key="1">
    <citation type="submission" date="2024-03" db="EMBL/GenBank/DDBJ databases">
        <title>Aureococcus anophagefferens CCMP1851 and Kratosvirus quantuckense: Draft genome of a second virus-susceptible host strain in the model system.</title>
        <authorList>
            <person name="Chase E."/>
            <person name="Truchon A.R."/>
            <person name="Schepens W."/>
            <person name="Wilhelm S.W."/>
        </authorList>
    </citation>
    <scope>NUCLEOTIDE SEQUENCE [LARGE SCALE GENOMIC DNA]</scope>
    <source>
        <strain evidence="2 3">CCMP1851</strain>
    </source>
</reference>
<organism evidence="2 3">
    <name type="scientific">Aureococcus anophagefferens</name>
    <name type="common">Harmful bloom alga</name>
    <dbReference type="NCBI Taxonomy" id="44056"/>
    <lineage>
        <taxon>Eukaryota</taxon>
        <taxon>Sar</taxon>
        <taxon>Stramenopiles</taxon>
        <taxon>Ochrophyta</taxon>
        <taxon>Pelagophyceae</taxon>
        <taxon>Pelagomonadales</taxon>
        <taxon>Pelagomonadaceae</taxon>
        <taxon>Aureococcus</taxon>
    </lineage>
</organism>
<name>A0ABR1G4J3_AURAN</name>
<evidence type="ECO:0000313" key="3">
    <source>
        <dbReference type="Proteomes" id="UP001363151"/>
    </source>
</evidence>
<proteinExistence type="predicted"/>
<dbReference type="Pfam" id="PF08718">
    <property type="entry name" value="GLTP"/>
    <property type="match status" value="1"/>
</dbReference>